<dbReference type="PANTHER" id="PTHR12815">
    <property type="entry name" value="SORTING AND ASSEMBLY MACHINERY SAMM50 PROTEIN FAMILY MEMBER"/>
    <property type="match status" value="1"/>
</dbReference>
<dbReference type="Proteomes" id="UP000006898">
    <property type="component" value="Chromosome"/>
</dbReference>
<dbReference type="Gene3D" id="2.40.160.50">
    <property type="entry name" value="membrane protein fhac: a member of the omp85/tpsb transporter family"/>
    <property type="match status" value="1"/>
</dbReference>
<dbReference type="NCBIfam" id="TIGR03303">
    <property type="entry name" value="OM_YaeT"/>
    <property type="match status" value="1"/>
</dbReference>
<dbReference type="PANTHER" id="PTHR12815:SF47">
    <property type="entry name" value="TRANSLOCATION AND ASSEMBLY MODULE SUBUNIT TAMA"/>
    <property type="match status" value="1"/>
</dbReference>
<dbReference type="GO" id="GO:0009279">
    <property type="term" value="C:cell outer membrane"/>
    <property type="evidence" value="ECO:0007669"/>
    <property type="project" value="UniProtKB-UniRule"/>
</dbReference>
<evidence type="ECO:0000256" key="6">
    <source>
        <dbReference type="ARBA" id="ARBA00023136"/>
    </source>
</evidence>
<evidence type="ECO:0000256" key="5">
    <source>
        <dbReference type="ARBA" id="ARBA00022737"/>
    </source>
</evidence>
<evidence type="ECO:0000256" key="2">
    <source>
        <dbReference type="ARBA" id="ARBA00022452"/>
    </source>
</evidence>
<keyword evidence="4" id="KW-0732">Signal</keyword>
<evidence type="ECO:0000256" key="3">
    <source>
        <dbReference type="ARBA" id="ARBA00022692"/>
    </source>
</evidence>
<proteinExistence type="inferred from homology"/>
<dbReference type="STRING" id="671143.DAMO_1653"/>
<dbReference type="InterPro" id="IPR034746">
    <property type="entry name" value="POTRA"/>
</dbReference>
<keyword evidence="5" id="KW-0677">Repeat</keyword>
<dbReference type="AlphaFoldDB" id="D5MG30"/>
<feature type="domain" description="POTRA" evidence="9">
    <location>
        <begin position="274"/>
        <end position="352"/>
    </location>
</feature>
<gene>
    <name evidence="10" type="ORF">DAMO_1653</name>
</gene>
<keyword evidence="3" id="KW-0812">Transmembrane</keyword>
<dbReference type="PATRIC" id="fig|671143.5.peg.1458"/>
<dbReference type="InterPro" id="IPR010827">
    <property type="entry name" value="BamA/TamA_POTRA"/>
</dbReference>
<name>D5MG30_METO1</name>
<dbReference type="Pfam" id="PF07244">
    <property type="entry name" value="POTRA"/>
    <property type="match status" value="5"/>
</dbReference>
<dbReference type="HOGENOM" id="CLU_007664_1_1_0"/>
<dbReference type="InterPro" id="IPR000184">
    <property type="entry name" value="Bac_surfAg_D15"/>
</dbReference>
<dbReference type="eggNOG" id="COG4775">
    <property type="taxonomic scope" value="Bacteria"/>
</dbReference>
<evidence type="ECO:0000259" key="9">
    <source>
        <dbReference type="PROSITE" id="PS51779"/>
    </source>
</evidence>
<dbReference type="GO" id="GO:0071709">
    <property type="term" value="P:membrane assembly"/>
    <property type="evidence" value="ECO:0007669"/>
    <property type="project" value="InterPro"/>
</dbReference>
<keyword evidence="2" id="KW-1134">Transmembrane beta strand</keyword>
<keyword evidence="6" id="KW-0472">Membrane</keyword>
<feature type="domain" description="POTRA" evidence="9">
    <location>
        <begin position="355"/>
        <end position="428"/>
    </location>
</feature>
<evidence type="ECO:0000256" key="7">
    <source>
        <dbReference type="ARBA" id="ARBA00023237"/>
    </source>
</evidence>
<dbReference type="InterPro" id="IPR039910">
    <property type="entry name" value="D15-like"/>
</dbReference>
<evidence type="ECO:0000256" key="4">
    <source>
        <dbReference type="ARBA" id="ARBA00022729"/>
    </source>
</evidence>
<feature type="domain" description="POTRA" evidence="9">
    <location>
        <begin position="106"/>
        <end position="183"/>
    </location>
</feature>
<dbReference type="PIRSF" id="PIRSF006076">
    <property type="entry name" value="OM_assembly_OMP85"/>
    <property type="match status" value="1"/>
</dbReference>
<dbReference type="Pfam" id="PF01103">
    <property type="entry name" value="Omp85"/>
    <property type="match status" value="1"/>
</dbReference>
<evidence type="ECO:0000256" key="8">
    <source>
        <dbReference type="NCBIfam" id="TIGR03303"/>
    </source>
</evidence>
<dbReference type="KEGG" id="mox:DAMO_1653"/>
<evidence type="ECO:0000256" key="1">
    <source>
        <dbReference type="ARBA" id="ARBA00004370"/>
    </source>
</evidence>
<dbReference type="EMBL" id="FP565575">
    <property type="protein sequence ID" value="CBE68711.1"/>
    <property type="molecule type" value="Genomic_DNA"/>
</dbReference>
<evidence type="ECO:0000313" key="11">
    <source>
        <dbReference type="Proteomes" id="UP000006898"/>
    </source>
</evidence>
<dbReference type="Gene3D" id="3.10.20.310">
    <property type="entry name" value="membrane protein fhac"/>
    <property type="match status" value="5"/>
</dbReference>
<feature type="domain" description="POTRA" evidence="9">
    <location>
        <begin position="186"/>
        <end position="271"/>
    </location>
</feature>
<reference evidence="10 11" key="1">
    <citation type="journal article" date="2010" name="Nature">
        <title>Nitrite-driven anaerobic methane oxidation by oxygenic bacteria.</title>
        <authorList>
            <person name="Ettwig K.F."/>
            <person name="Butler M.K."/>
            <person name="Le Paslier D."/>
            <person name="Pelletier E."/>
            <person name="Mangenot S."/>
            <person name="Kuypers M.M.M."/>
            <person name="Schreiber F."/>
            <person name="Dutilh B.E."/>
            <person name="Zedelius J."/>
            <person name="de Beer D."/>
            <person name="Gloerich J."/>
            <person name="Wessels H.J.C.T."/>
            <person name="van Allen T."/>
            <person name="Luesken F."/>
            <person name="Wu M."/>
            <person name="van de Pas-Schoonen K.T."/>
            <person name="Op den Camp H.J.M."/>
            <person name="Janssen-Megens E.M."/>
            <person name="Francoijs K-J."/>
            <person name="Stunnenberg H."/>
            <person name="Weissenbach J."/>
            <person name="Jetten M.S.M."/>
            <person name="Strous M."/>
        </authorList>
    </citation>
    <scope>NUCLEOTIDE SEQUENCE [LARGE SCALE GENOMIC DNA]</scope>
</reference>
<sequence>MVPAFANRVTFLAVTSLLLFLALAFGKAYGQEQAQVKQLDIKGSRKIDEATIRFKLKTRVGESFSLEKIREDVKTVYRLGFYDDVAVDAEVFEGGLKIAFILTEKPTIREVKIRGNKQIATDKIKEKLTLTEGGVFNPQTVAANVEKVRQFYEEEGYYQAKVAPQTDKTPEGDISVAFEINEGGKFDISTIRILGAKGLSDEEIKARMATRELFLFFFFGTLKRDELQRDLDRIKAYYLDNGYLDVKVGEPEIRVVEARQKLEIGIRVEEGPQYRVGELGVIGNTVFSAEDVLKPLQIARQGIFSREVLQRDLLTLTDRYSERGYLFADIAPTINTDRENHIVDVGLEISEGKQAFLERIEISGNTKTRDKVVRREIPLNEGDLYNSRLLARGRQNLNNLGFFEDVKIETRRGTSEDRVDIDVLVKEKPTGSFSIGGGFSSIDGILGSGSISQNNFFGLGQRISVSAQVGARASRFVLNFFDPYILDTGTSLDVSVFNQRLLFDQQTGFNQDSKGGSIAFGRRLYKELFGNLGYRYERNKIFDVEDTAPKTIKDEEGINKTGRVSLGLSMDLRDNRLDPTKGFTGSATYQFAGNFLGGSNKFHRFNLDLGYYHPLIWKVIGHIRGNLIVANAYGGKDLPVQERIYLGGTTTVRGFKTFHLSPTETVKDDAGNIIGDERIGGTKALYFNNEVMFPLYDPLGLKGLIFFDAGNVWAEGESLSFKLRPTAGGGVRVATPFGLVRVEWGLNLDKRPGESSSAVHLTMGSTF</sequence>
<dbReference type="InterPro" id="IPR023707">
    <property type="entry name" value="OM_assembly_BamA"/>
</dbReference>
<comment type="subcellular location">
    <subcellularLocation>
        <location evidence="1">Membrane</location>
    </subcellularLocation>
</comment>
<protein>
    <recommendedName>
        <fullName evidence="8">Outer membrane protein assembly factor BamA</fullName>
    </recommendedName>
</protein>
<keyword evidence="7" id="KW-0998">Cell outer membrane</keyword>
<accession>D5MG30</accession>
<dbReference type="HAMAP" id="MF_01430">
    <property type="entry name" value="OM_assembly_BamA"/>
    <property type="match status" value="1"/>
</dbReference>
<dbReference type="PROSITE" id="PS51779">
    <property type="entry name" value="POTRA"/>
    <property type="match status" value="4"/>
</dbReference>
<evidence type="ECO:0000313" key="10">
    <source>
        <dbReference type="EMBL" id="CBE68711.1"/>
    </source>
</evidence>
<organism evidence="10 11">
    <name type="scientific">Methylomirabilis oxygeniifera</name>
    <dbReference type="NCBI Taxonomy" id="671143"/>
    <lineage>
        <taxon>Bacteria</taxon>
        <taxon>Candidatus Methylomirabilota</taxon>
        <taxon>Candidatus Methylomirabilia</taxon>
        <taxon>Candidatus Methylomirabilales</taxon>
        <taxon>Candidatus Methylomirabilaceae</taxon>
        <taxon>Candidatus Methylomirabilis</taxon>
    </lineage>
</organism>